<organism evidence="1 2">
    <name type="scientific">Jiella sonneratiae</name>
    <dbReference type="NCBI Taxonomy" id="2816856"/>
    <lineage>
        <taxon>Bacteria</taxon>
        <taxon>Pseudomonadati</taxon>
        <taxon>Pseudomonadota</taxon>
        <taxon>Alphaproteobacteria</taxon>
        <taxon>Hyphomicrobiales</taxon>
        <taxon>Aurantimonadaceae</taxon>
        <taxon>Jiella</taxon>
    </lineage>
</organism>
<dbReference type="RefSeq" id="WP_207349343.1">
    <property type="nucleotide sequence ID" value="NZ_JAFMPY010000003.1"/>
</dbReference>
<comment type="caution">
    <text evidence="1">The sequence shown here is derived from an EMBL/GenBank/DDBJ whole genome shotgun (WGS) entry which is preliminary data.</text>
</comment>
<dbReference type="EMBL" id="JAFMPY010000003">
    <property type="protein sequence ID" value="MBO0902702.1"/>
    <property type="molecule type" value="Genomic_DNA"/>
</dbReference>
<proteinExistence type="predicted"/>
<protein>
    <submittedName>
        <fullName evidence="1">Uncharacterized protein</fullName>
    </submittedName>
</protein>
<gene>
    <name evidence="1" type="ORF">J1C47_03550</name>
</gene>
<keyword evidence="2" id="KW-1185">Reference proteome</keyword>
<reference evidence="1 2" key="1">
    <citation type="submission" date="2021-03" db="EMBL/GenBank/DDBJ databases">
        <title>Whole genome sequence of Jiella sp. MQZ13P-4.</title>
        <authorList>
            <person name="Tuo L."/>
        </authorList>
    </citation>
    <scope>NUCLEOTIDE SEQUENCE [LARGE SCALE GENOMIC DNA]</scope>
    <source>
        <strain evidence="1 2">MQZ13P-4</strain>
    </source>
</reference>
<dbReference type="Proteomes" id="UP000664288">
    <property type="component" value="Unassembled WGS sequence"/>
</dbReference>
<evidence type="ECO:0000313" key="1">
    <source>
        <dbReference type="EMBL" id="MBO0902702.1"/>
    </source>
</evidence>
<evidence type="ECO:0000313" key="2">
    <source>
        <dbReference type="Proteomes" id="UP000664288"/>
    </source>
</evidence>
<sequence>MARLVEEARRTPRPDVRLGTLERLKTACDDILSGEAAKLAKRLDPSRAVQFGGRPLRLHPALIEAYVRLRNRETPEPKRWTGPTAAFIRQDEDLRSYVSARFAEELAFREPQRPRSRKASFERSLESLSFENQMAIRERIEEGLEAKRKLNLLRASLRTMPAIDVDALVDGVGRAGAAPAPRSVLGPTDRVCLRQLIARLRDPLEMREFGLVYASQRLMMADPPETELIRKREFELLLALAEDDGRDG</sequence>
<accession>A0ABS3IZ60</accession>
<name>A0ABS3IZ60_9HYPH</name>